<evidence type="ECO:0000313" key="9">
    <source>
        <dbReference type="Proteomes" id="UP000316798"/>
    </source>
</evidence>
<name>A0A515D9S2_9BURK</name>
<feature type="transmembrane region" description="Helical" evidence="7">
    <location>
        <begin position="361"/>
        <end position="383"/>
    </location>
</feature>
<comment type="subcellular location">
    <subcellularLocation>
        <location evidence="1">Membrane</location>
        <topology evidence="1">Multi-pass membrane protein</topology>
    </subcellularLocation>
</comment>
<reference evidence="8 9" key="1">
    <citation type="submission" date="2019-01" db="EMBL/GenBank/DDBJ databases">
        <title>Genomic insights into a novel species Rhodoferax sp.</title>
        <authorList>
            <person name="Jin L."/>
        </authorList>
    </citation>
    <scope>NUCLEOTIDE SEQUENCE [LARGE SCALE GENOMIC DNA]</scope>
    <source>
        <strain evidence="8 9">CHu59-6-5</strain>
    </source>
</reference>
<feature type="transmembrane region" description="Helical" evidence="7">
    <location>
        <begin position="158"/>
        <end position="177"/>
    </location>
</feature>
<dbReference type="PANTHER" id="PTHR11706:SF33">
    <property type="entry name" value="NATURAL RESISTANCE-ASSOCIATED MACROPHAGE PROTEIN 2"/>
    <property type="match status" value="1"/>
</dbReference>
<evidence type="ECO:0000256" key="5">
    <source>
        <dbReference type="ARBA" id="ARBA00022989"/>
    </source>
</evidence>
<dbReference type="GO" id="GO:0015293">
    <property type="term" value="F:symporter activity"/>
    <property type="evidence" value="ECO:0007669"/>
    <property type="project" value="UniProtKB-KW"/>
</dbReference>
<dbReference type="GO" id="GO:0034755">
    <property type="term" value="P:iron ion transmembrane transport"/>
    <property type="evidence" value="ECO:0007669"/>
    <property type="project" value="TreeGrafter"/>
</dbReference>
<evidence type="ECO:0000256" key="2">
    <source>
        <dbReference type="ARBA" id="ARBA00022448"/>
    </source>
</evidence>
<accession>A0A515D9S2</accession>
<dbReference type="AlphaFoldDB" id="A0A515D9S2"/>
<feature type="transmembrane region" description="Helical" evidence="7">
    <location>
        <begin position="53"/>
        <end position="76"/>
    </location>
</feature>
<evidence type="ECO:0000256" key="3">
    <source>
        <dbReference type="ARBA" id="ARBA00022692"/>
    </source>
</evidence>
<feature type="transmembrane region" description="Helical" evidence="7">
    <location>
        <begin position="291"/>
        <end position="314"/>
    </location>
</feature>
<proteinExistence type="predicted"/>
<feature type="transmembrane region" description="Helical" evidence="7">
    <location>
        <begin position="124"/>
        <end position="146"/>
    </location>
</feature>
<dbReference type="OrthoDB" id="9787548at2"/>
<dbReference type="GO" id="GO:0015086">
    <property type="term" value="F:cadmium ion transmembrane transporter activity"/>
    <property type="evidence" value="ECO:0007669"/>
    <property type="project" value="TreeGrafter"/>
</dbReference>
<organism evidence="8 9">
    <name type="scientific">Rhodoferax sediminis</name>
    <dbReference type="NCBI Taxonomy" id="2509614"/>
    <lineage>
        <taxon>Bacteria</taxon>
        <taxon>Pseudomonadati</taxon>
        <taxon>Pseudomonadota</taxon>
        <taxon>Betaproteobacteria</taxon>
        <taxon>Burkholderiales</taxon>
        <taxon>Comamonadaceae</taxon>
        <taxon>Rhodoferax</taxon>
    </lineage>
</organism>
<dbReference type="EMBL" id="CP035503">
    <property type="protein sequence ID" value="QDL37158.1"/>
    <property type="molecule type" value="Genomic_DNA"/>
</dbReference>
<feature type="transmembrane region" description="Helical" evidence="7">
    <location>
        <begin position="236"/>
        <end position="260"/>
    </location>
</feature>
<evidence type="ECO:0000256" key="4">
    <source>
        <dbReference type="ARBA" id="ARBA00022847"/>
    </source>
</evidence>
<feature type="transmembrane region" description="Helical" evidence="7">
    <location>
        <begin position="197"/>
        <end position="215"/>
    </location>
</feature>
<keyword evidence="4" id="KW-0769">Symport</keyword>
<dbReference type="KEGG" id="rhf:EUB48_07565"/>
<dbReference type="InterPro" id="IPR001046">
    <property type="entry name" value="NRAMP_fam"/>
</dbReference>
<dbReference type="PANTHER" id="PTHR11706">
    <property type="entry name" value="SOLUTE CARRIER PROTEIN FAMILY 11 MEMBER"/>
    <property type="match status" value="1"/>
</dbReference>
<feature type="transmembrane region" description="Helical" evidence="7">
    <location>
        <begin position="335"/>
        <end position="355"/>
    </location>
</feature>
<sequence>MSTPLPIPSPTQRARPAISRGKFLAVLGPGLVVMLADTDAGSIITAAQSGAQWGYKLLILQLVLIPILFVVQELTVRLGLATQRGHGELIRETFGRGWAWLSVGTLCVACVGALLTQLSGIAGLAQLFGVPVVPAIVVTIAGIIFMVWTGSYHSVERVAIAFGLFELAFVFVAWRSAPDIHEVAAQFFAVPLADPQYLYLAAANIGAVIMPWMVFYQQSAVVDKGLGLGDLKAARIDTAIGALITQLIMAAVLITTGAVLSGGSGTTVKLDNVSQIADALTPTLGYSVGRIVFAMGLAGAALVATVVVCLTAAWGLGEVAGYKRSLEHNPREAPWFYGVFSLVLVAGGVLVTSGADLVKLSVAVQVMNALLLPVVLGFLFLLARRALTGPHRLNGWYAWVAGALIVVTSVFGVFAAVSGLIG</sequence>
<keyword evidence="9" id="KW-1185">Reference proteome</keyword>
<evidence type="ECO:0000313" key="8">
    <source>
        <dbReference type="EMBL" id="QDL37158.1"/>
    </source>
</evidence>
<gene>
    <name evidence="8" type="ORF">EUB48_07565</name>
</gene>
<dbReference type="NCBIfam" id="NF037982">
    <property type="entry name" value="Nramp_1"/>
    <property type="match status" value="1"/>
</dbReference>
<evidence type="ECO:0000256" key="1">
    <source>
        <dbReference type="ARBA" id="ARBA00004141"/>
    </source>
</evidence>
<dbReference type="Proteomes" id="UP000316798">
    <property type="component" value="Chromosome"/>
</dbReference>
<keyword evidence="5 7" id="KW-1133">Transmembrane helix</keyword>
<feature type="transmembrane region" description="Helical" evidence="7">
    <location>
        <begin position="395"/>
        <end position="421"/>
    </location>
</feature>
<dbReference type="Pfam" id="PF01566">
    <property type="entry name" value="Nramp"/>
    <property type="match status" value="1"/>
</dbReference>
<keyword evidence="3 7" id="KW-0812">Transmembrane</keyword>
<feature type="transmembrane region" description="Helical" evidence="7">
    <location>
        <begin position="97"/>
        <end position="118"/>
    </location>
</feature>
<dbReference type="GO" id="GO:0005384">
    <property type="term" value="F:manganese ion transmembrane transporter activity"/>
    <property type="evidence" value="ECO:0007669"/>
    <property type="project" value="TreeGrafter"/>
</dbReference>
<dbReference type="GO" id="GO:0005886">
    <property type="term" value="C:plasma membrane"/>
    <property type="evidence" value="ECO:0007669"/>
    <property type="project" value="TreeGrafter"/>
</dbReference>
<dbReference type="RefSeq" id="WP_142818325.1">
    <property type="nucleotide sequence ID" value="NZ_CP035503.1"/>
</dbReference>
<evidence type="ECO:0000256" key="7">
    <source>
        <dbReference type="SAM" id="Phobius"/>
    </source>
</evidence>
<protein>
    <submittedName>
        <fullName evidence="8">Divalent metal cation transporter</fullName>
    </submittedName>
</protein>
<evidence type="ECO:0000256" key="6">
    <source>
        <dbReference type="ARBA" id="ARBA00023136"/>
    </source>
</evidence>
<keyword evidence="6 7" id="KW-0472">Membrane</keyword>
<keyword evidence="2" id="KW-0813">Transport</keyword>